<dbReference type="CDD" id="cd02440">
    <property type="entry name" value="AdoMet_MTases"/>
    <property type="match status" value="1"/>
</dbReference>
<dbReference type="Pfam" id="PF13489">
    <property type="entry name" value="Methyltransf_23"/>
    <property type="match status" value="1"/>
</dbReference>
<gene>
    <name evidence="1" type="ORF">A8C56_18125</name>
</gene>
<sequence length="170" mass="19091">MEIWEAKNLIKPLEISCTTPQRWADLGCGSGTFTYALADLLPPYSTIYAFDKKHQVFKEPGIQFFQLDFEKHSLPVPPLSGILMANSLHFVEDQLELITKLKEHLSLGGALVLVEYDTHQSSKWVPYPVPPEKAKKLAALAGFKDFKLLATKKSIFQGGEIYAMTFTNNT</sequence>
<name>A0A1A9IBU8_9BACT</name>
<dbReference type="SUPFAM" id="SSF53335">
    <property type="entry name" value="S-adenosyl-L-methionine-dependent methyltransferases"/>
    <property type="match status" value="1"/>
</dbReference>
<keyword evidence="1" id="KW-0489">Methyltransferase</keyword>
<proteinExistence type="predicted"/>
<dbReference type="GO" id="GO:0008168">
    <property type="term" value="F:methyltransferase activity"/>
    <property type="evidence" value="ECO:0007669"/>
    <property type="project" value="UniProtKB-KW"/>
</dbReference>
<dbReference type="Proteomes" id="UP000077667">
    <property type="component" value="Chromosome"/>
</dbReference>
<keyword evidence="2" id="KW-1185">Reference proteome</keyword>
<dbReference type="Gene3D" id="3.40.50.150">
    <property type="entry name" value="Vaccinia Virus protein VP39"/>
    <property type="match status" value="1"/>
</dbReference>
<dbReference type="OrthoDB" id="9784101at2"/>
<dbReference type="PANTHER" id="PTHR43861:SF1">
    <property type="entry name" value="TRANS-ACONITATE 2-METHYLTRANSFERASE"/>
    <property type="match status" value="1"/>
</dbReference>
<evidence type="ECO:0000313" key="2">
    <source>
        <dbReference type="Proteomes" id="UP000077667"/>
    </source>
</evidence>
<dbReference type="InterPro" id="IPR029063">
    <property type="entry name" value="SAM-dependent_MTases_sf"/>
</dbReference>
<dbReference type="EMBL" id="CP015772">
    <property type="protein sequence ID" value="ANH84044.1"/>
    <property type="molecule type" value="Genomic_DNA"/>
</dbReference>
<keyword evidence="1" id="KW-0808">Transferase</keyword>
<accession>A0A1A9IBU8</accession>
<dbReference type="PANTHER" id="PTHR43861">
    <property type="entry name" value="TRANS-ACONITATE 2-METHYLTRANSFERASE-RELATED"/>
    <property type="match status" value="1"/>
</dbReference>
<protein>
    <submittedName>
        <fullName evidence="1">Methyltransferase type 11</fullName>
    </submittedName>
</protein>
<dbReference type="STRING" id="1176587.A8C56_18125"/>
<dbReference type="AlphaFoldDB" id="A0A1A9IBU8"/>
<evidence type="ECO:0000313" key="1">
    <source>
        <dbReference type="EMBL" id="ANH84044.1"/>
    </source>
</evidence>
<organism evidence="1 2">
    <name type="scientific">Niabella ginsenosidivorans</name>
    <dbReference type="NCBI Taxonomy" id="1176587"/>
    <lineage>
        <taxon>Bacteria</taxon>
        <taxon>Pseudomonadati</taxon>
        <taxon>Bacteroidota</taxon>
        <taxon>Chitinophagia</taxon>
        <taxon>Chitinophagales</taxon>
        <taxon>Chitinophagaceae</taxon>
        <taxon>Niabella</taxon>
    </lineage>
</organism>
<dbReference type="RefSeq" id="WP_067762243.1">
    <property type="nucleotide sequence ID" value="NZ_CP015772.1"/>
</dbReference>
<dbReference type="KEGG" id="nia:A8C56_18125"/>
<reference evidence="1 2" key="1">
    <citation type="submission" date="2016-05" db="EMBL/GenBank/DDBJ databases">
        <title>Niabella ginsenosidivorans BS26 whole genome sequencing.</title>
        <authorList>
            <person name="Im W.T."/>
            <person name="Siddiqi M.Z."/>
        </authorList>
    </citation>
    <scope>NUCLEOTIDE SEQUENCE [LARGE SCALE GENOMIC DNA]</scope>
    <source>
        <strain evidence="1 2">BS26</strain>
    </source>
</reference>
<dbReference type="GO" id="GO:0032259">
    <property type="term" value="P:methylation"/>
    <property type="evidence" value="ECO:0007669"/>
    <property type="project" value="UniProtKB-KW"/>
</dbReference>